<dbReference type="PROSITE" id="PS50865">
    <property type="entry name" value="ZF_MYND_2"/>
    <property type="match status" value="1"/>
</dbReference>
<keyword evidence="1" id="KW-0479">Metal-binding</keyword>
<keyword evidence="2 4" id="KW-0863">Zinc-finger</keyword>
<evidence type="ECO:0000256" key="1">
    <source>
        <dbReference type="ARBA" id="ARBA00022723"/>
    </source>
</evidence>
<evidence type="ECO:0000313" key="6">
    <source>
        <dbReference type="EMBL" id="SMY25830.1"/>
    </source>
</evidence>
<dbReference type="Pfam" id="PF01753">
    <property type="entry name" value="zf-MYND"/>
    <property type="match status" value="1"/>
</dbReference>
<name>A0A1Y6LQT6_ZYMTR</name>
<dbReference type="GO" id="GO:0008270">
    <property type="term" value="F:zinc ion binding"/>
    <property type="evidence" value="ECO:0007669"/>
    <property type="project" value="UniProtKB-KW"/>
</dbReference>
<sequence>MACSGCRLVVFCDRECQVALWPNHKKHCKSPLIKPSWVPAWTSQNRRPRFMSEAPQAVQTEQREKGKSHFFGNTIAQDVIKLATNEGEDYDKDLNILFAASGDLRHVVQSVIDLPESYTGKVSLYINDKDFAVVARNIIITLIAYKVPDEAIAVECILHIWYSAFLTPEAASAMRLLSPLFAGVLDRLKVQGPEDLLSTEWTLGSSTCEVVLRKRQWQVMPLFTSITSPTEDLRKARTDTTLAPTLLDDRHRRMFVLRPTDRVCWDRFRQDGILLPFGHSREEFEIVNPTLFVGSRWLLHDEDDPLNGWDWGEIMRTDSGPATNDLYGKLYFLLSEKLARFVRRIRSGPFHFHFHSRDAAILPKVFTNIRFARIETSNIVDEYYLGTRSTVWLLGGLLEEVAQNPHATLVTLYMNAIDAVAGIVQKDHPNWIKATHKMAERFSPLNPAIKLLSGKKSEDDPEWIRFQTQAEHFKKSEKWFDLYKKAIQMSELERISTKVIPGGVVIKEVNTVVEKWPGKLKLSADKVEVQKEFDVIKHSNQRGVVRYVEWKRGSKC</sequence>
<reference evidence="6 7" key="1">
    <citation type="submission" date="2016-10" db="EMBL/GenBank/DDBJ databases">
        <authorList>
            <person name="Varghese N."/>
        </authorList>
    </citation>
    <scope>NUCLEOTIDE SEQUENCE [LARGE SCALE GENOMIC DNA]</scope>
</reference>
<evidence type="ECO:0000256" key="2">
    <source>
        <dbReference type="ARBA" id="ARBA00022771"/>
    </source>
</evidence>
<dbReference type="Proteomes" id="UP000215453">
    <property type="component" value="Chromosome 7"/>
</dbReference>
<dbReference type="InterPro" id="IPR002893">
    <property type="entry name" value="Znf_MYND"/>
</dbReference>
<dbReference type="SUPFAM" id="SSF144232">
    <property type="entry name" value="HIT/MYND zinc finger-like"/>
    <property type="match status" value="1"/>
</dbReference>
<accession>A0A1Y6LQT6</accession>
<dbReference type="EMBL" id="LT882682">
    <property type="protein sequence ID" value="SMY25830.1"/>
    <property type="molecule type" value="Genomic_DNA"/>
</dbReference>
<gene>
    <name evidence="6" type="ORF">ZT1A5_G7272</name>
</gene>
<organism evidence="6 7">
    <name type="scientific">Zymoseptoria tritici ST99CH_1A5</name>
    <dbReference type="NCBI Taxonomy" id="1276529"/>
    <lineage>
        <taxon>Eukaryota</taxon>
        <taxon>Fungi</taxon>
        <taxon>Dikarya</taxon>
        <taxon>Ascomycota</taxon>
        <taxon>Pezizomycotina</taxon>
        <taxon>Dothideomycetes</taxon>
        <taxon>Dothideomycetidae</taxon>
        <taxon>Mycosphaerellales</taxon>
        <taxon>Mycosphaerellaceae</taxon>
        <taxon>Zymoseptoria</taxon>
    </lineage>
</organism>
<keyword evidence="3" id="KW-0862">Zinc</keyword>
<dbReference type="InterPro" id="IPR027974">
    <property type="entry name" value="DUF4470"/>
</dbReference>
<protein>
    <recommendedName>
        <fullName evidence="5">MYND-type domain-containing protein</fullName>
    </recommendedName>
</protein>
<dbReference type="Gene3D" id="6.10.140.2220">
    <property type="match status" value="1"/>
</dbReference>
<dbReference type="Pfam" id="PF14737">
    <property type="entry name" value="DUF4470"/>
    <property type="match status" value="1"/>
</dbReference>
<evidence type="ECO:0000256" key="4">
    <source>
        <dbReference type="PROSITE-ProRule" id="PRU00134"/>
    </source>
</evidence>
<evidence type="ECO:0000313" key="7">
    <source>
        <dbReference type="Proteomes" id="UP000215453"/>
    </source>
</evidence>
<evidence type="ECO:0000259" key="5">
    <source>
        <dbReference type="PROSITE" id="PS50865"/>
    </source>
</evidence>
<feature type="domain" description="MYND-type" evidence="5">
    <location>
        <begin position="1"/>
        <end position="28"/>
    </location>
</feature>
<proteinExistence type="predicted"/>
<dbReference type="AlphaFoldDB" id="A0A1Y6LQT6"/>
<evidence type="ECO:0000256" key="3">
    <source>
        <dbReference type="ARBA" id="ARBA00022833"/>
    </source>
</evidence>